<name>G2J7Z9_9BURK</name>
<dbReference type="Gene3D" id="2.20.70.10">
    <property type="match status" value="1"/>
</dbReference>
<dbReference type="InterPro" id="IPR029401">
    <property type="entry name" value="Nudix_N"/>
</dbReference>
<dbReference type="PRINTS" id="PR00502">
    <property type="entry name" value="NUDIXFAMILY"/>
</dbReference>
<dbReference type="InterPro" id="IPR020084">
    <property type="entry name" value="NUDIX_hydrolase_CS"/>
</dbReference>
<evidence type="ECO:0000256" key="4">
    <source>
        <dbReference type="RuleBase" id="RU003476"/>
    </source>
</evidence>
<comment type="cofactor">
    <cofactor evidence="1">
        <name>Mg(2+)</name>
        <dbReference type="ChEBI" id="CHEBI:18420"/>
    </cofactor>
</comment>
<dbReference type="eggNOG" id="COG1051">
    <property type="taxonomic scope" value="Bacteria"/>
</dbReference>
<dbReference type="Pfam" id="PF00293">
    <property type="entry name" value="NUDIX"/>
    <property type="match status" value="1"/>
</dbReference>
<dbReference type="PROSITE" id="PS51462">
    <property type="entry name" value="NUDIX"/>
    <property type="match status" value="1"/>
</dbReference>
<dbReference type="EMBL" id="CAFB01000035">
    <property type="protein sequence ID" value="CCD28896.1"/>
    <property type="molecule type" value="Genomic_DNA"/>
</dbReference>
<keyword evidence="3" id="KW-0460">Magnesium</keyword>
<evidence type="ECO:0000256" key="2">
    <source>
        <dbReference type="ARBA" id="ARBA00022801"/>
    </source>
</evidence>
<protein>
    <submittedName>
        <fullName evidence="6">NUDIX hydrolase</fullName>
    </submittedName>
</protein>
<evidence type="ECO:0000256" key="1">
    <source>
        <dbReference type="ARBA" id="ARBA00001946"/>
    </source>
</evidence>
<dbReference type="AlphaFoldDB" id="G2J7Z9"/>
<dbReference type="Proteomes" id="UP000054051">
    <property type="component" value="Unassembled WGS sequence"/>
</dbReference>
<dbReference type="Pfam" id="PF14803">
    <property type="entry name" value="Zn_ribbon_Nudix"/>
    <property type="match status" value="1"/>
</dbReference>
<evidence type="ECO:0000259" key="5">
    <source>
        <dbReference type="PROSITE" id="PS51462"/>
    </source>
</evidence>
<organism evidence="6 7">
    <name type="scientific">Candidatus Glomeribacter gigasporarum BEG34</name>
    <dbReference type="NCBI Taxonomy" id="1070319"/>
    <lineage>
        <taxon>Bacteria</taxon>
        <taxon>Pseudomonadati</taxon>
        <taxon>Pseudomonadota</taxon>
        <taxon>Betaproteobacteria</taxon>
        <taxon>Burkholderiales</taxon>
        <taxon>Burkholderiaceae</taxon>
        <taxon>Candidatus Glomeribacter</taxon>
    </lineage>
</organism>
<dbReference type="PANTHER" id="PTHR43222:SF2">
    <property type="entry name" value="NUDIX HYDROLASE 23, CHLOROPLASTIC"/>
    <property type="match status" value="1"/>
</dbReference>
<dbReference type="SUPFAM" id="SSF55811">
    <property type="entry name" value="Nudix"/>
    <property type="match status" value="1"/>
</dbReference>
<keyword evidence="7" id="KW-1185">Reference proteome</keyword>
<gene>
    <name evidence="6" type="ORF">CAGGBEG34_190065</name>
</gene>
<comment type="similarity">
    <text evidence="4">Belongs to the Nudix hydrolase family.</text>
</comment>
<dbReference type="GO" id="GO:0016787">
    <property type="term" value="F:hydrolase activity"/>
    <property type="evidence" value="ECO:0007669"/>
    <property type="project" value="UniProtKB-KW"/>
</dbReference>
<evidence type="ECO:0000313" key="6">
    <source>
        <dbReference type="EMBL" id="CCD28896.1"/>
    </source>
</evidence>
<keyword evidence="2 4" id="KW-0378">Hydrolase</keyword>
<dbReference type="STRING" id="1070319.CAGGBEG34_190065"/>
<dbReference type="PROSITE" id="PS00893">
    <property type="entry name" value="NUDIX_BOX"/>
    <property type="match status" value="1"/>
</dbReference>
<evidence type="ECO:0000256" key="3">
    <source>
        <dbReference type="ARBA" id="ARBA00022842"/>
    </source>
</evidence>
<comment type="caution">
    <text evidence="6">The sequence shown here is derived from an EMBL/GenBank/DDBJ whole genome shotgun (WGS) entry which is preliminary data.</text>
</comment>
<dbReference type="InterPro" id="IPR000086">
    <property type="entry name" value="NUDIX_hydrolase_dom"/>
</dbReference>
<dbReference type="Gene3D" id="3.90.79.10">
    <property type="entry name" value="Nucleoside Triphosphate Pyrophosphohydrolase"/>
    <property type="match status" value="1"/>
</dbReference>
<dbReference type="PANTHER" id="PTHR43222">
    <property type="entry name" value="NUDIX HYDROLASE 23"/>
    <property type="match status" value="1"/>
</dbReference>
<dbReference type="InterPro" id="IPR015797">
    <property type="entry name" value="NUDIX_hydrolase-like_dom_sf"/>
</dbReference>
<reference evidence="6 7" key="1">
    <citation type="submission" date="2011-08" db="EMBL/GenBank/DDBJ databases">
        <title>The genome of the obligate endobacterium of an arbuscular mycorrhizal fungus reveals an interphylum network of nutritional interactions.</title>
        <authorList>
            <person name="Ghignone S."/>
            <person name="Salvioli A."/>
            <person name="Anca I."/>
            <person name="Lumini E."/>
            <person name="Ortu G."/>
            <person name="Petiti L."/>
            <person name="Cruveiller S."/>
            <person name="Bianciotto V."/>
            <person name="Piffanelli P."/>
            <person name="Lanfranco L."/>
            <person name="Bonfante P."/>
        </authorList>
    </citation>
    <scope>NUCLEOTIDE SEQUENCE [LARGE SCALE GENOMIC DNA]</scope>
    <source>
        <strain evidence="6 7">BEG34</strain>
    </source>
</reference>
<dbReference type="CDD" id="cd04511">
    <property type="entry name" value="NUDIX_Hydrolase"/>
    <property type="match status" value="1"/>
</dbReference>
<accession>G2J7Z9</accession>
<dbReference type="InterPro" id="IPR020476">
    <property type="entry name" value="Nudix_hydrolase"/>
</dbReference>
<proteinExistence type="inferred from homology"/>
<feature type="domain" description="Nudix hydrolase" evidence="5">
    <location>
        <begin position="48"/>
        <end position="171"/>
    </location>
</feature>
<evidence type="ECO:0000313" key="7">
    <source>
        <dbReference type="Proteomes" id="UP000054051"/>
    </source>
</evidence>
<sequence>MVQKLSDLARFLMKFCSACGHAVILRIPAGDQRARFVCTHCHAIHYQNPRNVVGALPVWGDQVLLCRRAIEPRYGFWTLPAGFMELGETTAQAARRETLEEAGARVELLPLFSLLNVVRAHQVHLFYRARLIDLDVRAGDESLEVRLFKEAQIPWEQIAFRTVDQTLRFFFADRQDGRFGLHTADIESG</sequence>